<comment type="caution">
    <text evidence="1">The sequence shown here is derived from an EMBL/GenBank/DDBJ whole genome shotgun (WGS) entry which is preliminary data.</text>
</comment>
<protein>
    <submittedName>
        <fullName evidence="1">TonB-dependent receptor SusC</fullName>
    </submittedName>
</protein>
<dbReference type="EMBL" id="SNRY01001275">
    <property type="protein sequence ID" value="KAA6332173.1"/>
    <property type="molecule type" value="Genomic_DNA"/>
</dbReference>
<name>A0A5J4RGL7_9ZZZZ</name>
<evidence type="ECO:0000313" key="1">
    <source>
        <dbReference type="EMBL" id="KAA6332173.1"/>
    </source>
</evidence>
<organism evidence="1">
    <name type="scientific">termite gut metagenome</name>
    <dbReference type="NCBI Taxonomy" id="433724"/>
    <lineage>
        <taxon>unclassified sequences</taxon>
        <taxon>metagenomes</taxon>
        <taxon>organismal metagenomes</taxon>
    </lineage>
</organism>
<reference evidence="1" key="1">
    <citation type="submission" date="2019-03" db="EMBL/GenBank/DDBJ databases">
        <title>Single cell metagenomics reveals metabolic interactions within the superorganism composed of flagellate Streblomastix strix and complex community of Bacteroidetes bacteria on its surface.</title>
        <authorList>
            <person name="Treitli S.C."/>
            <person name="Kolisko M."/>
            <person name="Husnik F."/>
            <person name="Keeling P."/>
            <person name="Hampl V."/>
        </authorList>
    </citation>
    <scope>NUCLEOTIDE SEQUENCE</scope>
    <source>
        <strain evidence="1">STM</strain>
    </source>
</reference>
<gene>
    <name evidence="1" type="ORF">EZS27_019293</name>
</gene>
<dbReference type="AlphaFoldDB" id="A0A5J4RGL7"/>
<keyword evidence="1" id="KW-0675">Receptor</keyword>
<accession>A0A5J4RGL7</accession>
<proteinExistence type="predicted"/>
<sequence length="159" mass="17754">MHSQYSNLFWGAVESEWWSAGLKEHADYFRAEATGLNGEIPANLDSYYPRALFGWSSNGPGKNHKAQTRYMQDASYIRLKNLQIGYTLPTVWTRNIGISKTRLFVSGENLWTGTSLSKLFDPETINGGNTDSGADNAIRSNGNAYPLSQTWSFGLNVTF</sequence>